<comment type="caution">
    <text evidence="2">The sequence shown here is derived from an EMBL/GenBank/DDBJ whole genome shotgun (WGS) entry which is preliminary data.</text>
</comment>
<accession>A0A6L2KGV5</accession>
<feature type="region of interest" description="Disordered" evidence="1">
    <location>
        <begin position="80"/>
        <end position="105"/>
    </location>
</feature>
<feature type="compositionally biased region" description="Acidic residues" evidence="1">
    <location>
        <begin position="84"/>
        <end position="98"/>
    </location>
</feature>
<gene>
    <name evidence="2" type="ORF">Tci_020157</name>
</gene>
<proteinExistence type="predicted"/>
<organism evidence="2">
    <name type="scientific">Tanacetum cinerariifolium</name>
    <name type="common">Dalmatian daisy</name>
    <name type="synonym">Chrysanthemum cinerariifolium</name>
    <dbReference type="NCBI Taxonomy" id="118510"/>
    <lineage>
        <taxon>Eukaryota</taxon>
        <taxon>Viridiplantae</taxon>
        <taxon>Streptophyta</taxon>
        <taxon>Embryophyta</taxon>
        <taxon>Tracheophyta</taxon>
        <taxon>Spermatophyta</taxon>
        <taxon>Magnoliopsida</taxon>
        <taxon>eudicotyledons</taxon>
        <taxon>Gunneridae</taxon>
        <taxon>Pentapetalae</taxon>
        <taxon>asterids</taxon>
        <taxon>campanulids</taxon>
        <taxon>Asterales</taxon>
        <taxon>Asteraceae</taxon>
        <taxon>Asteroideae</taxon>
        <taxon>Anthemideae</taxon>
        <taxon>Anthemidinae</taxon>
        <taxon>Tanacetum</taxon>
    </lineage>
</organism>
<evidence type="ECO:0000256" key="1">
    <source>
        <dbReference type="SAM" id="MobiDB-lite"/>
    </source>
</evidence>
<dbReference type="EMBL" id="BKCJ010002382">
    <property type="protein sequence ID" value="GEU48179.1"/>
    <property type="molecule type" value="Genomic_DNA"/>
</dbReference>
<dbReference type="AlphaFoldDB" id="A0A6L2KGV5"/>
<sequence length="105" mass="12623">MLVIKSFSKRKKKTCNNDKNLSKVQLELEKEDEFMVVVVKGVHECRDCKMVVKKVVSRLLEEDRKLEWWFEQDIDKEEKRFKEDEDGETSFDEEEMFQEGDKGLE</sequence>
<protein>
    <submittedName>
        <fullName evidence="2">Uncharacterized protein</fullName>
    </submittedName>
</protein>
<reference evidence="2" key="1">
    <citation type="journal article" date="2019" name="Sci. Rep.">
        <title>Draft genome of Tanacetum cinerariifolium, the natural source of mosquito coil.</title>
        <authorList>
            <person name="Yamashiro T."/>
            <person name="Shiraishi A."/>
            <person name="Satake H."/>
            <person name="Nakayama K."/>
        </authorList>
    </citation>
    <scope>NUCLEOTIDE SEQUENCE</scope>
</reference>
<evidence type="ECO:0000313" key="2">
    <source>
        <dbReference type="EMBL" id="GEU48179.1"/>
    </source>
</evidence>
<name>A0A6L2KGV5_TANCI</name>